<evidence type="ECO:0000256" key="7">
    <source>
        <dbReference type="ARBA" id="ARBA00023239"/>
    </source>
</evidence>
<dbReference type="PANTHER" id="PTHR40088:SF1">
    <property type="entry name" value="PECTATE LYASE PEL9"/>
    <property type="match status" value="1"/>
</dbReference>
<dbReference type="Gene3D" id="2.160.20.10">
    <property type="entry name" value="Single-stranded right-handed beta-helix, Pectin lyase-like"/>
    <property type="match status" value="1"/>
</dbReference>
<dbReference type="Proteomes" id="UP001320876">
    <property type="component" value="Unassembled WGS sequence"/>
</dbReference>
<comment type="similarity">
    <text evidence="8">Belongs to the polysaccharide lyase 9 family.</text>
</comment>
<dbReference type="InterPro" id="IPR053868">
    <property type="entry name" value="Pel9A-like_beta_helix"/>
</dbReference>
<keyword evidence="6" id="KW-0106">Calcium</keyword>
<comment type="cofactor">
    <cofactor evidence="1">
        <name>Ca(2+)</name>
        <dbReference type="ChEBI" id="CHEBI:29108"/>
    </cofactor>
</comment>
<feature type="domain" description="Pel9A-like right handed beta-helix region" evidence="10">
    <location>
        <begin position="13"/>
        <end position="350"/>
    </location>
</feature>
<protein>
    <submittedName>
        <fullName evidence="11">Right-handed parallel beta-helix repeat-containing protein</fullName>
    </submittedName>
</protein>
<keyword evidence="5 9" id="KW-0732">Signal</keyword>
<dbReference type="EMBL" id="JAPDDT010000003">
    <property type="protein sequence ID" value="MCW1922678.1"/>
    <property type="molecule type" value="Genomic_DNA"/>
</dbReference>
<dbReference type="RefSeq" id="WP_264486786.1">
    <property type="nucleotide sequence ID" value="NZ_JAPDDT010000003.1"/>
</dbReference>
<evidence type="ECO:0000256" key="1">
    <source>
        <dbReference type="ARBA" id="ARBA00001913"/>
    </source>
</evidence>
<proteinExistence type="inferred from homology"/>
<keyword evidence="4" id="KW-0479">Metal-binding</keyword>
<comment type="subcellular location">
    <subcellularLocation>
        <location evidence="2">Secreted</location>
    </subcellularLocation>
</comment>
<evidence type="ECO:0000313" key="11">
    <source>
        <dbReference type="EMBL" id="MCW1922678.1"/>
    </source>
</evidence>
<feature type="chain" id="PRO_5047333284" evidence="9">
    <location>
        <begin position="16"/>
        <end position="451"/>
    </location>
</feature>
<evidence type="ECO:0000256" key="8">
    <source>
        <dbReference type="ARBA" id="ARBA00038263"/>
    </source>
</evidence>
<evidence type="ECO:0000256" key="5">
    <source>
        <dbReference type="ARBA" id="ARBA00022729"/>
    </source>
</evidence>
<evidence type="ECO:0000313" key="12">
    <source>
        <dbReference type="Proteomes" id="UP001320876"/>
    </source>
</evidence>
<dbReference type="InterPro" id="IPR012334">
    <property type="entry name" value="Pectin_lyas_fold"/>
</dbReference>
<organism evidence="11 12">
    <name type="scientific">Luteolibacter arcticus</name>
    <dbReference type="NCBI Taxonomy" id="1581411"/>
    <lineage>
        <taxon>Bacteria</taxon>
        <taxon>Pseudomonadati</taxon>
        <taxon>Verrucomicrobiota</taxon>
        <taxon>Verrucomicrobiia</taxon>
        <taxon>Verrucomicrobiales</taxon>
        <taxon>Verrucomicrobiaceae</taxon>
        <taxon>Luteolibacter</taxon>
    </lineage>
</organism>
<dbReference type="InterPro" id="IPR011050">
    <property type="entry name" value="Pectin_lyase_fold/virulence"/>
</dbReference>
<accession>A0ABT3GGW7</accession>
<gene>
    <name evidence="11" type="ORF">OKA05_08940</name>
</gene>
<name>A0ABT3GGW7_9BACT</name>
<sequence>MRFLLPLLLATAAHAATWYVAPAGDDQARGDRPHPFATVQRAQTAAAPGDTVILRGGTYAMEESMIARRQRIWAYVTLLNKSGTPGKPITYRAEKGEKPIFDFSAVKPAGLRVHAFQVDGSHLVLEGFAVTGVQVTATHHTQSICFSNTGSHNRYERLQMHDGMGIGFYLSGGANNLVVNCDAWNNYDSVSEGGRGGNVDGFGCHPGRRDTGNVFRGCRAWLNSDDGFDCISAWESIRFENCWAFDNGKSPEGKSLGDGNGFKIGGFGLEAVRGLPRQIPRHSVIRCVAASNKSSGFYANHHPGGGDWIHNSSYKNRANFNFLGRDFTQGRDVPGSGHHIRNNLGFGSRNEVQNLNREGSQLAGNLFGEGEGVTAKDFVSLDVKLLITPRQGDGSLPETAFMRPVAKGKMVDAGEKGSEPFTGRAPDAGAFEYNDDRRAAGILRTEKRVIR</sequence>
<keyword evidence="7" id="KW-0456">Lyase</keyword>
<reference evidence="11 12" key="1">
    <citation type="submission" date="2022-10" db="EMBL/GenBank/DDBJ databases">
        <title>Luteolibacter arcticus strain CCTCC AB 2014275, whole genome shotgun sequencing project.</title>
        <authorList>
            <person name="Zhao G."/>
            <person name="Shen L."/>
        </authorList>
    </citation>
    <scope>NUCLEOTIDE SEQUENCE [LARGE SCALE GENOMIC DNA]</scope>
    <source>
        <strain evidence="11 12">CCTCC AB 2014275</strain>
    </source>
</reference>
<keyword evidence="3" id="KW-0964">Secreted</keyword>
<dbReference type="InterPro" id="IPR052052">
    <property type="entry name" value="Polysaccharide_Lyase_9"/>
</dbReference>
<dbReference type="PANTHER" id="PTHR40088">
    <property type="entry name" value="PECTATE LYASE (EUROFUNG)"/>
    <property type="match status" value="1"/>
</dbReference>
<dbReference type="SUPFAM" id="SSF51126">
    <property type="entry name" value="Pectin lyase-like"/>
    <property type="match status" value="1"/>
</dbReference>
<evidence type="ECO:0000256" key="6">
    <source>
        <dbReference type="ARBA" id="ARBA00022837"/>
    </source>
</evidence>
<evidence type="ECO:0000256" key="4">
    <source>
        <dbReference type="ARBA" id="ARBA00022723"/>
    </source>
</evidence>
<evidence type="ECO:0000259" key="10">
    <source>
        <dbReference type="Pfam" id="PF22842"/>
    </source>
</evidence>
<dbReference type="Pfam" id="PF22842">
    <property type="entry name" value="Pel9A-like_beta_helix"/>
    <property type="match status" value="1"/>
</dbReference>
<feature type="signal peptide" evidence="9">
    <location>
        <begin position="1"/>
        <end position="15"/>
    </location>
</feature>
<evidence type="ECO:0000256" key="3">
    <source>
        <dbReference type="ARBA" id="ARBA00022525"/>
    </source>
</evidence>
<evidence type="ECO:0000256" key="2">
    <source>
        <dbReference type="ARBA" id="ARBA00004613"/>
    </source>
</evidence>
<comment type="caution">
    <text evidence="11">The sequence shown here is derived from an EMBL/GenBank/DDBJ whole genome shotgun (WGS) entry which is preliminary data.</text>
</comment>
<keyword evidence="12" id="KW-1185">Reference proteome</keyword>
<evidence type="ECO:0000256" key="9">
    <source>
        <dbReference type="SAM" id="SignalP"/>
    </source>
</evidence>